<name>A0A7C9F5E7_9BACT</name>
<evidence type="ECO:0000313" key="2">
    <source>
        <dbReference type="Proteomes" id="UP000479293"/>
    </source>
</evidence>
<comment type="caution">
    <text evidence="1">The sequence shown here is derived from an EMBL/GenBank/DDBJ whole genome shotgun (WGS) entry which is preliminary data.</text>
</comment>
<dbReference type="GO" id="GO:0110001">
    <property type="term" value="C:toxin-antitoxin complex"/>
    <property type="evidence" value="ECO:0007669"/>
    <property type="project" value="InterPro"/>
</dbReference>
<dbReference type="AlphaFoldDB" id="A0A7C9F5E7"/>
<dbReference type="GO" id="GO:0004519">
    <property type="term" value="F:endonuclease activity"/>
    <property type="evidence" value="ECO:0007669"/>
    <property type="project" value="InterPro"/>
</dbReference>
<dbReference type="GO" id="GO:0003723">
    <property type="term" value="F:RNA binding"/>
    <property type="evidence" value="ECO:0007669"/>
    <property type="project" value="InterPro"/>
</dbReference>
<dbReference type="Pfam" id="PF09907">
    <property type="entry name" value="HigB_toxin"/>
    <property type="match status" value="1"/>
</dbReference>
<evidence type="ECO:0000313" key="1">
    <source>
        <dbReference type="EMBL" id="MPR33066.1"/>
    </source>
</evidence>
<accession>A0A7C9F5E7</accession>
<dbReference type="InterPro" id="IPR018669">
    <property type="entry name" value="Toxin_HigB"/>
</dbReference>
<dbReference type="Proteomes" id="UP000479293">
    <property type="component" value="Unassembled WGS sequence"/>
</dbReference>
<keyword evidence="2" id="KW-1185">Reference proteome</keyword>
<dbReference type="EMBL" id="WHLY01000002">
    <property type="protein sequence ID" value="MPR33066.1"/>
    <property type="molecule type" value="Genomic_DNA"/>
</dbReference>
<sequence>MRVHALKTLKSFWNKYPDSEPNLRHWYGKIEGGTYANPQEVIMQFKGANYVGNERIVFNIARNKYRLIVSFNYGYQLCFVKFVGTHKEYDRIDAKTIDYNP</sequence>
<dbReference type="RefSeq" id="WP_152758031.1">
    <property type="nucleotide sequence ID" value="NZ_WHLY01000002.1"/>
</dbReference>
<gene>
    <name evidence="1" type="ORF">GBK04_06770</name>
</gene>
<reference evidence="1 2" key="1">
    <citation type="submission" date="2019-10" db="EMBL/GenBank/DDBJ databases">
        <title>Draft Genome Sequence of Cytophagaceae sp. SJW1-29.</title>
        <authorList>
            <person name="Choi A."/>
        </authorList>
    </citation>
    <scope>NUCLEOTIDE SEQUENCE [LARGE SCALE GENOMIC DNA]</scope>
    <source>
        <strain evidence="1 2">SJW1-29</strain>
    </source>
</reference>
<proteinExistence type="predicted"/>
<organism evidence="1 2">
    <name type="scientific">Salmonirosea aquatica</name>
    <dbReference type="NCBI Taxonomy" id="2654236"/>
    <lineage>
        <taxon>Bacteria</taxon>
        <taxon>Pseudomonadati</taxon>
        <taxon>Bacteroidota</taxon>
        <taxon>Cytophagia</taxon>
        <taxon>Cytophagales</taxon>
        <taxon>Spirosomataceae</taxon>
        <taxon>Salmonirosea</taxon>
    </lineage>
</organism>
<protein>
    <submittedName>
        <fullName evidence="1">Type II toxin-antitoxin system HigB family toxin</fullName>
    </submittedName>
</protein>